<reference evidence="2" key="1">
    <citation type="submission" date="2017-05" db="EMBL/GenBank/DDBJ databases">
        <authorList>
            <person name="QRISCLOUD D."/>
        </authorList>
    </citation>
    <scope>NUCLEOTIDE SEQUENCE</scope>
</reference>
<dbReference type="EMBL" id="HAHN01000004">
    <property type="protein sequence ID" value="SNX32703.1"/>
    <property type="molecule type" value="Transcribed_RNA"/>
</dbReference>
<dbReference type="EMBL" id="HAHN01000068">
    <property type="protein sequence ID" value="SNX33239.1"/>
    <property type="molecule type" value="Transcribed_RNA"/>
</dbReference>
<organism evidence="2">
    <name type="scientific">Liphistius thaleban</name>
    <dbReference type="NCBI Taxonomy" id="1905330"/>
    <lineage>
        <taxon>Eukaryota</taxon>
        <taxon>Metazoa</taxon>
        <taxon>Ecdysozoa</taxon>
        <taxon>Arthropoda</taxon>
        <taxon>Chelicerata</taxon>
        <taxon>Arachnida</taxon>
        <taxon>Araneae</taxon>
        <taxon>Mesothelae</taxon>
        <taxon>Liphistiidae</taxon>
        <taxon>Liphistius</taxon>
    </lineage>
</organism>
<feature type="chain" id="PRO_5036119991" evidence="1">
    <location>
        <begin position="18"/>
        <end position="109"/>
    </location>
</feature>
<evidence type="ECO:0000313" key="2">
    <source>
        <dbReference type="EMBL" id="SNX32703.1"/>
    </source>
</evidence>
<accession>A0A4Q8K0R1</accession>
<protein>
    <submittedName>
        <fullName evidence="3">U110-Liphistoxin-Lth1a_2</fullName>
    </submittedName>
    <submittedName>
        <fullName evidence="2">U82-Liphistoxin-Lth1a_1</fullName>
    </submittedName>
</protein>
<keyword evidence="1" id="KW-0732">Signal</keyword>
<dbReference type="AlphaFoldDB" id="A0A4Q8K0R1"/>
<evidence type="ECO:0000256" key="1">
    <source>
        <dbReference type="SAM" id="SignalP"/>
    </source>
</evidence>
<evidence type="ECO:0000313" key="3">
    <source>
        <dbReference type="EMBL" id="SNX33117.1"/>
    </source>
</evidence>
<reference evidence="2" key="2">
    <citation type="submission" date="2019-05" db="EMBL/GenBank/DDBJ databases">
        <title>Unravelling the molecular evolution of spider venoms.</title>
        <authorList>
            <person name="Pineda S."/>
        </authorList>
    </citation>
    <scope>NUCLEOTIDE SEQUENCE</scope>
</reference>
<feature type="signal peptide" evidence="1">
    <location>
        <begin position="1"/>
        <end position="17"/>
    </location>
</feature>
<sequence length="109" mass="12422">MKFLIFSLFSLVAVVLCEDGGEVEEMMRRNLCEKGPEARQEAIECMPREMKDMITRLSSEINRTFNELIDDCCNDSQAGENMRNMAAQNGMMGTDEMKANMKECLKNIP</sequence>
<dbReference type="EMBL" id="HAHM01000041">
    <property type="protein sequence ID" value="SNX33117.1"/>
    <property type="molecule type" value="Transcribed_RNA"/>
</dbReference>
<name>A0A4Q8K0R1_9ARAC</name>
<proteinExistence type="predicted"/>